<evidence type="ECO:0000313" key="2">
    <source>
        <dbReference type="Proteomes" id="UP000076404"/>
    </source>
</evidence>
<protein>
    <submittedName>
        <fullName evidence="1">Uncharacterized protein</fullName>
    </submittedName>
</protein>
<gene>
    <name evidence="1" type="ORF">GEMMAAP_00465</name>
</gene>
<sequence>MNHATEVVSGEDHSVRPIGYDFVKRGNNRVPNLARFEAPEMRGMTNPVAIFEWVSTGTLTTDRILRYKLLDADTSILGSRVFEKLKLGISTSPLTDLSQLSDSHTVVSKSDIESAQWYRLDRK</sequence>
<reference evidence="1 2" key="2">
    <citation type="journal article" date="2016" name="Environ. Microbiol. Rep.">
        <title>Metagenomic evidence for the presence of phototrophic Gemmatimonadetes bacteria in diverse environments.</title>
        <authorList>
            <person name="Zeng Y."/>
            <person name="Baumbach J."/>
            <person name="Barbosa E.G."/>
            <person name="Azevedo V."/>
            <person name="Zhang C."/>
            <person name="Koblizek M."/>
        </authorList>
    </citation>
    <scope>NUCLEOTIDE SEQUENCE [LARGE SCALE GENOMIC DNA]</scope>
    <source>
        <strain evidence="1 2">AP64</strain>
    </source>
</reference>
<dbReference type="AlphaFoldDB" id="A0A143BGK5"/>
<keyword evidence="2" id="KW-1185">Reference proteome</keyword>
<reference evidence="1 2" key="1">
    <citation type="journal article" date="2014" name="Proc. Natl. Acad. Sci. U.S.A.">
        <title>Functional type 2 photosynthetic reaction centers found in the rare bacterial phylum Gemmatimonadetes.</title>
        <authorList>
            <person name="Zeng Y."/>
            <person name="Feng F."/>
            <person name="Medova H."/>
            <person name="Dean J."/>
            <person name="Koblizek M."/>
        </authorList>
    </citation>
    <scope>NUCLEOTIDE SEQUENCE [LARGE SCALE GENOMIC DNA]</scope>
    <source>
        <strain evidence="1 2">AP64</strain>
    </source>
</reference>
<name>A0A143BGK5_9BACT</name>
<accession>A0A143BGK5</accession>
<dbReference type="KEGG" id="gph:GEMMAAP_00465"/>
<dbReference type="Proteomes" id="UP000076404">
    <property type="component" value="Chromosome"/>
</dbReference>
<evidence type="ECO:0000313" key="1">
    <source>
        <dbReference type="EMBL" id="AMW03731.1"/>
    </source>
</evidence>
<dbReference type="EMBL" id="CP011454">
    <property type="protein sequence ID" value="AMW03731.1"/>
    <property type="molecule type" value="Genomic_DNA"/>
</dbReference>
<proteinExistence type="predicted"/>
<organism evidence="1 2">
    <name type="scientific">Gemmatimonas phototrophica</name>
    <dbReference type="NCBI Taxonomy" id="1379270"/>
    <lineage>
        <taxon>Bacteria</taxon>
        <taxon>Pseudomonadati</taxon>
        <taxon>Gemmatimonadota</taxon>
        <taxon>Gemmatimonadia</taxon>
        <taxon>Gemmatimonadales</taxon>
        <taxon>Gemmatimonadaceae</taxon>
        <taxon>Gemmatimonas</taxon>
    </lineage>
</organism>